<evidence type="ECO:0000313" key="2">
    <source>
        <dbReference type="Proteomes" id="UP000008068"/>
    </source>
</evidence>
<protein>
    <submittedName>
        <fullName evidence="1">Uncharacterized protein</fullName>
    </submittedName>
</protein>
<dbReference type="EMBL" id="GL379968">
    <property type="protein sequence ID" value="EGT39364.1"/>
    <property type="molecule type" value="Genomic_DNA"/>
</dbReference>
<evidence type="ECO:0000313" key="1">
    <source>
        <dbReference type="EMBL" id="EGT39364.1"/>
    </source>
</evidence>
<keyword evidence="2" id="KW-1185">Reference proteome</keyword>
<gene>
    <name evidence="1" type="ORF">CAEBREN_00544</name>
</gene>
<accession>G0NX23</accession>
<proteinExistence type="predicted"/>
<organism evidence="2">
    <name type="scientific">Caenorhabditis brenneri</name>
    <name type="common">Nematode worm</name>
    <dbReference type="NCBI Taxonomy" id="135651"/>
    <lineage>
        <taxon>Eukaryota</taxon>
        <taxon>Metazoa</taxon>
        <taxon>Ecdysozoa</taxon>
        <taxon>Nematoda</taxon>
        <taxon>Chromadorea</taxon>
        <taxon>Rhabditida</taxon>
        <taxon>Rhabditina</taxon>
        <taxon>Rhabditomorpha</taxon>
        <taxon>Rhabditoidea</taxon>
        <taxon>Rhabditidae</taxon>
        <taxon>Peloderinae</taxon>
        <taxon>Caenorhabditis</taxon>
    </lineage>
</organism>
<dbReference type="AlphaFoldDB" id="G0NX23"/>
<sequence length="143" mass="15938">MSPFIFDDVSMLLEETPILAENPEKTSNTEIHQQLLVLKQGIRVLQSGQAAFKNQLDTILRQGTEKRKQVEQPIAPKKQKLSCPRCQGDHIDLHCSSIPPSERIPSAVSKGLCLNCNGSHQGHCKKPPSCKKCQKAHLTTYHC</sequence>
<dbReference type="HOGENOM" id="CLU_1807892_0_0_1"/>
<name>G0NX23_CAEBE</name>
<reference evidence="2" key="1">
    <citation type="submission" date="2011-07" db="EMBL/GenBank/DDBJ databases">
        <authorList>
            <consortium name="Caenorhabditis brenneri Sequencing and Analysis Consortium"/>
            <person name="Wilson R.K."/>
        </authorList>
    </citation>
    <scope>NUCLEOTIDE SEQUENCE [LARGE SCALE GENOMIC DNA]</scope>
    <source>
        <strain evidence="2">PB2801</strain>
    </source>
</reference>
<dbReference type="Proteomes" id="UP000008068">
    <property type="component" value="Unassembled WGS sequence"/>
</dbReference>
<dbReference type="InParanoid" id="G0NX23"/>